<dbReference type="GO" id="GO:0005886">
    <property type="term" value="C:plasma membrane"/>
    <property type="evidence" value="ECO:0007669"/>
    <property type="project" value="UniProtKB-SubCell"/>
</dbReference>
<keyword evidence="5 7" id="KW-0472">Membrane</keyword>
<feature type="region of interest" description="Disordered" evidence="6">
    <location>
        <begin position="632"/>
        <end position="660"/>
    </location>
</feature>
<dbReference type="Proteomes" id="UP000291116">
    <property type="component" value="Unassembled WGS sequence"/>
</dbReference>
<keyword evidence="3 7" id="KW-0812">Transmembrane</keyword>
<gene>
    <name evidence="9" type="ORF">PSNMU_V1.4_AUG-EV-PASAV3_0058980</name>
</gene>
<sequence>MGLAFFFNPYVSIMIVGNIIGSIFKSFPLSSEKVSFLIDTTAAPVASIFPTSSWVVFSTDLIEREIEKIKALGYEEVSGVSGHSLIISSIMYQFYPIFVLGLAVLQILTGREMGLVLDAENKARLSYNSIDPRKTSFSRLKERSLNWYIPVVTLNVFLWYAFSQDDNESTEAFGTTWLMNTVAAIIITQLFFVFQRRDGKVPFLSKCFDRYERDTIAYLTDTFPSASGSASIHYNPSSKSEDEENYLKALDDDCQMILQMNTEEEENGRKEKSWLVCSTEPSLLTFHDGAKCMVQSAVRAAPIALSLVLTWAAGSVYQALGIDRVVISWIVSDTISVEILPITIFLSTFFLSITLGSSMTTISILLPTIMTPLVDSLGGDSKGMSLVLASILSGAAAGDHIGPFSETTIISALVSGITVRRHFITQAPYALFVLVMSLLVGTLPVSYGSYPAYVGYIIGVVVLLLFVILVCRQVKRYKSSIGGPSPPMPVSEVLHPMIAPQDKRREDRSATPMHPGTDNQQQQPRTNEPLDGTDVVEGRESFKSKLQTINDAGGDPIKGLVEDGILPNNFVNFLQKPPLGQGAPERNAPLDSAKESKKRLIEATIKKAEQDGNVFSDSLRTFLRTAQENLGNMLDDNRNQGISASASTESGGDDDDDDSLDNLMMNIAAKGWRASINNILGDAKNKDDYSTDGGSSMMESDESAFTSASSRSGPSHFSTGTSQLLNPLEFNNDDFSSVPDEEQTAIASF</sequence>
<feature type="compositionally biased region" description="Polar residues" evidence="6">
    <location>
        <begin position="692"/>
        <end position="725"/>
    </location>
</feature>
<keyword evidence="2" id="KW-1003">Cell membrane</keyword>
<evidence type="ECO:0000256" key="7">
    <source>
        <dbReference type="SAM" id="Phobius"/>
    </source>
</evidence>
<feature type="region of interest" description="Disordered" evidence="6">
    <location>
        <begin position="502"/>
        <end position="534"/>
    </location>
</feature>
<dbReference type="InterPro" id="IPR018461">
    <property type="entry name" value="Na/H_Antiport_NhaC-like_C"/>
</dbReference>
<comment type="subcellular location">
    <subcellularLocation>
        <location evidence="1">Cell membrane</location>
        <topology evidence="1">Multi-pass membrane protein</topology>
    </subcellularLocation>
</comment>
<evidence type="ECO:0000256" key="3">
    <source>
        <dbReference type="ARBA" id="ARBA00022692"/>
    </source>
</evidence>
<keyword evidence="4 7" id="KW-1133">Transmembrane helix</keyword>
<feature type="transmembrane region" description="Helical" evidence="7">
    <location>
        <begin position="85"/>
        <end position="105"/>
    </location>
</feature>
<dbReference type="EMBL" id="CAACVS010000204">
    <property type="protein sequence ID" value="VEU39105.1"/>
    <property type="molecule type" value="Genomic_DNA"/>
</dbReference>
<keyword evidence="10" id="KW-1185">Reference proteome</keyword>
<evidence type="ECO:0000256" key="2">
    <source>
        <dbReference type="ARBA" id="ARBA00022475"/>
    </source>
</evidence>
<proteinExistence type="predicted"/>
<evidence type="ECO:0000256" key="1">
    <source>
        <dbReference type="ARBA" id="ARBA00004651"/>
    </source>
</evidence>
<protein>
    <recommendedName>
        <fullName evidence="8">Na+/H+ antiporter NhaC-like C-terminal domain-containing protein</fullName>
    </recommendedName>
</protein>
<feature type="transmembrane region" description="Helical" evidence="7">
    <location>
        <begin position="174"/>
        <end position="194"/>
    </location>
</feature>
<evidence type="ECO:0000313" key="10">
    <source>
        <dbReference type="Proteomes" id="UP000291116"/>
    </source>
</evidence>
<dbReference type="AlphaFoldDB" id="A0A448ZAL7"/>
<evidence type="ECO:0000256" key="5">
    <source>
        <dbReference type="ARBA" id="ARBA00023136"/>
    </source>
</evidence>
<reference evidence="9 10" key="1">
    <citation type="submission" date="2019-01" db="EMBL/GenBank/DDBJ databases">
        <authorList>
            <person name="Ferrante I. M."/>
        </authorList>
    </citation>
    <scope>NUCLEOTIDE SEQUENCE [LARGE SCALE GENOMIC DNA]</scope>
    <source>
        <strain evidence="9 10">B856</strain>
    </source>
</reference>
<dbReference type="PANTHER" id="PTHR43478">
    <property type="entry name" value="NA+/H+ ANTIPORTER-RELATED"/>
    <property type="match status" value="1"/>
</dbReference>
<organism evidence="9 10">
    <name type="scientific">Pseudo-nitzschia multistriata</name>
    <dbReference type="NCBI Taxonomy" id="183589"/>
    <lineage>
        <taxon>Eukaryota</taxon>
        <taxon>Sar</taxon>
        <taxon>Stramenopiles</taxon>
        <taxon>Ochrophyta</taxon>
        <taxon>Bacillariophyta</taxon>
        <taxon>Bacillariophyceae</taxon>
        <taxon>Bacillariophycidae</taxon>
        <taxon>Bacillariales</taxon>
        <taxon>Bacillariaceae</taxon>
        <taxon>Pseudo-nitzschia</taxon>
    </lineage>
</organism>
<dbReference type="PANTHER" id="PTHR43478:SF1">
    <property type="entry name" value="NA+_H+ ANTIPORTER NHAC-LIKE C-TERMINAL DOMAIN-CONTAINING PROTEIN"/>
    <property type="match status" value="1"/>
</dbReference>
<feature type="transmembrane region" description="Helical" evidence="7">
    <location>
        <begin position="300"/>
        <end position="320"/>
    </location>
</feature>
<feature type="region of interest" description="Disordered" evidence="6">
    <location>
        <begin position="683"/>
        <end position="749"/>
    </location>
</feature>
<feature type="transmembrane region" description="Helical" evidence="7">
    <location>
        <begin position="6"/>
        <end position="24"/>
    </location>
</feature>
<feature type="transmembrane region" description="Helical" evidence="7">
    <location>
        <begin position="145"/>
        <end position="162"/>
    </location>
</feature>
<dbReference type="OrthoDB" id="5593520at2759"/>
<feature type="compositionally biased region" description="Polar residues" evidence="6">
    <location>
        <begin position="639"/>
        <end position="649"/>
    </location>
</feature>
<evidence type="ECO:0000256" key="4">
    <source>
        <dbReference type="ARBA" id="ARBA00022989"/>
    </source>
</evidence>
<feature type="compositionally biased region" description="Acidic residues" evidence="6">
    <location>
        <begin position="651"/>
        <end position="660"/>
    </location>
</feature>
<evidence type="ECO:0000313" key="9">
    <source>
        <dbReference type="EMBL" id="VEU39105.1"/>
    </source>
</evidence>
<feature type="transmembrane region" description="Helical" evidence="7">
    <location>
        <begin position="453"/>
        <end position="471"/>
    </location>
</feature>
<evidence type="ECO:0000256" key="6">
    <source>
        <dbReference type="SAM" id="MobiDB-lite"/>
    </source>
</evidence>
<accession>A0A448ZAL7</accession>
<feature type="domain" description="Na+/H+ antiporter NhaC-like C-terminal" evidence="8">
    <location>
        <begin position="285"/>
        <end position="438"/>
    </location>
</feature>
<feature type="transmembrane region" description="Helical" evidence="7">
    <location>
        <begin position="340"/>
        <end position="366"/>
    </location>
</feature>
<feature type="compositionally biased region" description="Polar residues" evidence="6">
    <location>
        <begin position="517"/>
        <end position="526"/>
    </location>
</feature>
<dbReference type="Pfam" id="PF03553">
    <property type="entry name" value="Na_H_antiporter"/>
    <property type="match status" value="1"/>
</dbReference>
<feature type="transmembrane region" description="Helical" evidence="7">
    <location>
        <begin position="429"/>
        <end position="447"/>
    </location>
</feature>
<evidence type="ECO:0000259" key="8">
    <source>
        <dbReference type="Pfam" id="PF03553"/>
    </source>
</evidence>
<name>A0A448ZAL7_9STRA</name>